<sequence length="408" mass="44869">MDALEEGQLLQDVSFASDQGYNTAYEWPGDDGYTGSGSDVPEPSTLRSSTSLRPGQPVFRLVVIRSSILAPKKKIAVVDAYPEVQIGRDVQPDGSTTPRVRLKEMEVSKLHATAYWDGARKEWNVVDMGSMHGTFLLQRSINPDSDDNGIRLSQSRMASIPRRLRHSDRLTLGSTTFEVHIHDNQRPCTECTVTAHEEIPLFPLPKKTAVKRTRDVAGIDLDMSPASSSFSGEKDPKKALTMLKRSLLTRHDGSRHASMSTVPVGASNEYVDRAARRRLLHPGSRPDTPGVSSASRAVSGRSELPSTFQEIQAPPSLVSQPPVPLPSTNMGHRLLIQQGWAPGNALGTPPESSEERTGLVDPLEVKSSQNRAGLGMKTSPVSREPTEYSGLGWKEKEKFKRFEELSRR</sequence>
<dbReference type="SMART" id="SM00443">
    <property type="entry name" value="G_patch"/>
    <property type="match status" value="1"/>
</dbReference>
<dbReference type="InterPro" id="IPR053027">
    <property type="entry name" value="AGGF1"/>
</dbReference>
<name>A0A9P5NQ12_GYMJU</name>
<evidence type="ECO:0000313" key="5">
    <source>
        <dbReference type="Proteomes" id="UP000724874"/>
    </source>
</evidence>
<evidence type="ECO:0000259" key="3">
    <source>
        <dbReference type="PROSITE" id="PS50174"/>
    </source>
</evidence>
<feature type="region of interest" description="Disordered" evidence="1">
    <location>
        <begin position="280"/>
        <end position="319"/>
    </location>
</feature>
<comment type="caution">
    <text evidence="4">The sequence shown here is derived from an EMBL/GenBank/DDBJ whole genome shotgun (WGS) entry which is preliminary data.</text>
</comment>
<dbReference type="OrthoDB" id="21470at2759"/>
<dbReference type="InterPro" id="IPR008984">
    <property type="entry name" value="SMAD_FHA_dom_sf"/>
</dbReference>
<feature type="domain" description="FHA" evidence="2">
    <location>
        <begin position="84"/>
        <end position="141"/>
    </location>
</feature>
<dbReference type="Gene3D" id="2.60.200.20">
    <property type="match status" value="1"/>
</dbReference>
<dbReference type="Proteomes" id="UP000724874">
    <property type="component" value="Unassembled WGS sequence"/>
</dbReference>
<proteinExistence type="predicted"/>
<dbReference type="GO" id="GO:0003676">
    <property type="term" value="F:nucleic acid binding"/>
    <property type="evidence" value="ECO:0007669"/>
    <property type="project" value="InterPro"/>
</dbReference>
<organism evidence="4 5">
    <name type="scientific">Gymnopilus junonius</name>
    <name type="common">Spectacular rustgill mushroom</name>
    <name type="synonym">Gymnopilus spectabilis subsp. junonius</name>
    <dbReference type="NCBI Taxonomy" id="109634"/>
    <lineage>
        <taxon>Eukaryota</taxon>
        <taxon>Fungi</taxon>
        <taxon>Dikarya</taxon>
        <taxon>Basidiomycota</taxon>
        <taxon>Agaricomycotina</taxon>
        <taxon>Agaricomycetes</taxon>
        <taxon>Agaricomycetidae</taxon>
        <taxon>Agaricales</taxon>
        <taxon>Agaricineae</taxon>
        <taxon>Hymenogastraceae</taxon>
        <taxon>Gymnopilus</taxon>
    </lineage>
</organism>
<evidence type="ECO:0000259" key="2">
    <source>
        <dbReference type="PROSITE" id="PS50006"/>
    </source>
</evidence>
<dbReference type="PANTHER" id="PTHR23106">
    <property type="entry name" value="ANGIOGENIC FACTOR WITH G PATCH AND FHA DOMAINS 1"/>
    <property type="match status" value="1"/>
</dbReference>
<dbReference type="SUPFAM" id="SSF49879">
    <property type="entry name" value="SMAD/FHA domain"/>
    <property type="match status" value="1"/>
</dbReference>
<evidence type="ECO:0008006" key="6">
    <source>
        <dbReference type="Google" id="ProtNLM"/>
    </source>
</evidence>
<evidence type="ECO:0000256" key="1">
    <source>
        <dbReference type="SAM" id="MobiDB-lite"/>
    </source>
</evidence>
<feature type="region of interest" description="Disordered" evidence="1">
    <location>
        <begin position="340"/>
        <end position="389"/>
    </location>
</feature>
<feature type="region of interest" description="Disordered" evidence="1">
    <location>
        <begin position="26"/>
        <end position="51"/>
    </location>
</feature>
<dbReference type="InterPro" id="IPR000467">
    <property type="entry name" value="G_patch_dom"/>
</dbReference>
<evidence type="ECO:0000313" key="4">
    <source>
        <dbReference type="EMBL" id="KAF8899953.1"/>
    </source>
</evidence>
<dbReference type="Pfam" id="PF00498">
    <property type="entry name" value="FHA"/>
    <property type="match status" value="1"/>
</dbReference>
<accession>A0A9P5NQ12</accession>
<gene>
    <name evidence="4" type="ORF">CPB84DRAFT_1779820</name>
</gene>
<dbReference type="AlphaFoldDB" id="A0A9P5NQ12"/>
<dbReference type="PANTHER" id="PTHR23106:SF24">
    <property type="entry name" value="ANGIOGENIC FACTOR WITH G PATCH AND FHA DOMAINS 1"/>
    <property type="match status" value="1"/>
</dbReference>
<dbReference type="PROSITE" id="PS50006">
    <property type="entry name" value="FHA_DOMAIN"/>
    <property type="match status" value="1"/>
</dbReference>
<dbReference type="PROSITE" id="PS50174">
    <property type="entry name" value="G_PATCH"/>
    <property type="match status" value="1"/>
</dbReference>
<reference evidence="4" key="1">
    <citation type="submission" date="2020-11" db="EMBL/GenBank/DDBJ databases">
        <authorList>
            <consortium name="DOE Joint Genome Institute"/>
            <person name="Ahrendt S."/>
            <person name="Riley R."/>
            <person name="Andreopoulos W."/>
            <person name="LaButti K."/>
            <person name="Pangilinan J."/>
            <person name="Ruiz-duenas F.J."/>
            <person name="Barrasa J.M."/>
            <person name="Sanchez-Garcia M."/>
            <person name="Camarero S."/>
            <person name="Miyauchi S."/>
            <person name="Serrano A."/>
            <person name="Linde D."/>
            <person name="Babiker R."/>
            <person name="Drula E."/>
            <person name="Ayuso-Fernandez I."/>
            <person name="Pacheco R."/>
            <person name="Padilla G."/>
            <person name="Ferreira P."/>
            <person name="Barriuso J."/>
            <person name="Kellner H."/>
            <person name="Castanera R."/>
            <person name="Alfaro M."/>
            <person name="Ramirez L."/>
            <person name="Pisabarro A.G."/>
            <person name="Kuo A."/>
            <person name="Tritt A."/>
            <person name="Lipzen A."/>
            <person name="He G."/>
            <person name="Yan M."/>
            <person name="Ng V."/>
            <person name="Cullen D."/>
            <person name="Martin F."/>
            <person name="Rosso M.-N."/>
            <person name="Henrissat B."/>
            <person name="Hibbett D."/>
            <person name="Martinez A.T."/>
            <person name="Grigoriev I.V."/>
        </authorList>
    </citation>
    <scope>NUCLEOTIDE SEQUENCE</scope>
    <source>
        <strain evidence="4">AH 44721</strain>
    </source>
</reference>
<protein>
    <recommendedName>
        <fullName evidence="6">Angiogenic factor with G patch and FHA domains 1</fullName>
    </recommendedName>
</protein>
<keyword evidence="5" id="KW-1185">Reference proteome</keyword>
<dbReference type="EMBL" id="JADNYJ010000050">
    <property type="protein sequence ID" value="KAF8899953.1"/>
    <property type="molecule type" value="Genomic_DNA"/>
</dbReference>
<feature type="domain" description="G-patch" evidence="3">
    <location>
        <begin position="327"/>
        <end position="379"/>
    </location>
</feature>
<dbReference type="Pfam" id="PF01585">
    <property type="entry name" value="G-patch"/>
    <property type="match status" value="1"/>
</dbReference>
<feature type="compositionally biased region" description="Low complexity" evidence="1">
    <location>
        <begin position="290"/>
        <end position="302"/>
    </location>
</feature>
<dbReference type="InterPro" id="IPR000253">
    <property type="entry name" value="FHA_dom"/>
</dbReference>